<evidence type="ECO:0000259" key="3">
    <source>
        <dbReference type="Pfam" id="PF16656"/>
    </source>
</evidence>
<organism evidence="4 5">
    <name type="scientific">Engelhardtia mirabilis</name>
    <dbReference type="NCBI Taxonomy" id="2528011"/>
    <lineage>
        <taxon>Bacteria</taxon>
        <taxon>Pseudomonadati</taxon>
        <taxon>Planctomycetota</taxon>
        <taxon>Planctomycetia</taxon>
        <taxon>Planctomycetia incertae sedis</taxon>
        <taxon>Engelhardtia</taxon>
    </lineage>
</organism>
<feature type="chain" id="PRO_5022058953" description="Purple acid phosphatase N-terminal domain-containing protein" evidence="2">
    <location>
        <begin position="20"/>
        <end position="184"/>
    </location>
</feature>
<sequence length="184" mass="19929" precursor="true">MIRILALLCVLSAPLPAQEPDPWLLNRITPLVGTQPAQWRVVWTENPATTATISWTTAEPGTRHRVLIRRADQVVAAPERIVEAQRNGPYAGSDAEDATPAHFHHARLTGLEPSTTYVFVIDSDGSTSRELHFQTAPADGRAFSLLVGGDSRSGLAMRCVMNSAIAHLADQDTRSWPSPTAATT</sequence>
<accession>A0A518BKI1</accession>
<dbReference type="GO" id="GO:0003993">
    <property type="term" value="F:acid phosphatase activity"/>
    <property type="evidence" value="ECO:0007669"/>
    <property type="project" value="InterPro"/>
</dbReference>
<evidence type="ECO:0000256" key="2">
    <source>
        <dbReference type="SAM" id="SignalP"/>
    </source>
</evidence>
<dbReference type="EMBL" id="CP036287">
    <property type="protein sequence ID" value="QDU67475.1"/>
    <property type="molecule type" value="Genomic_DNA"/>
</dbReference>
<dbReference type="InterPro" id="IPR008963">
    <property type="entry name" value="Purple_acid_Pase-like_N"/>
</dbReference>
<dbReference type="Gene3D" id="2.60.40.380">
    <property type="entry name" value="Purple acid phosphatase-like, N-terminal"/>
    <property type="match status" value="1"/>
</dbReference>
<dbReference type="KEGG" id="pbap:Pla133_25580"/>
<dbReference type="GO" id="GO:0046872">
    <property type="term" value="F:metal ion binding"/>
    <property type="evidence" value="ECO:0007669"/>
    <property type="project" value="InterPro"/>
</dbReference>
<evidence type="ECO:0000256" key="1">
    <source>
        <dbReference type="ARBA" id="ARBA00022729"/>
    </source>
</evidence>
<feature type="signal peptide" evidence="2">
    <location>
        <begin position="1"/>
        <end position="19"/>
    </location>
</feature>
<dbReference type="PANTHER" id="PTHR22953:SF153">
    <property type="entry name" value="PURPLE ACID PHOSPHATASE"/>
    <property type="match status" value="1"/>
</dbReference>
<name>A0A518BKI1_9BACT</name>
<dbReference type="RefSeq" id="WP_145065692.1">
    <property type="nucleotide sequence ID" value="NZ_CP036287.1"/>
</dbReference>
<dbReference type="SUPFAM" id="SSF49363">
    <property type="entry name" value="Purple acid phosphatase, N-terminal domain"/>
    <property type="match status" value="1"/>
</dbReference>
<proteinExistence type="predicted"/>
<dbReference type="InterPro" id="IPR039331">
    <property type="entry name" value="PAPs-like"/>
</dbReference>
<evidence type="ECO:0000313" key="4">
    <source>
        <dbReference type="EMBL" id="QDU67475.1"/>
    </source>
</evidence>
<dbReference type="PANTHER" id="PTHR22953">
    <property type="entry name" value="ACID PHOSPHATASE RELATED"/>
    <property type="match status" value="1"/>
</dbReference>
<feature type="domain" description="Purple acid phosphatase N-terminal" evidence="3">
    <location>
        <begin position="36"/>
        <end position="135"/>
    </location>
</feature>
<reference evidence="4 5" key="1">
    <citation type="submission" date="2019-02" db="EMBL/GenBank/DDBJ databases">
        <title>Deep-cultivation of Planctomycetes and their phenomic and genomic characterization uncovers novel biology.</title>
        <authorList>
            <person name="Wiegand S."/>
            <person name="Jogler M."/>
            <person name="Boedeker C."/>
            <person name="Pinto D."/>
            <person name="Vollmers J."/>
            <person name="Rivas-Marin E."/>
            <person name="Kohn T."/>
            <person name="Peeters S.H."/>
            <person name="Heuer A."/>
            <person name="Rast P."/>
            <person name="Oberbeckmann S."/>
            <person name="Bunk B."/>
            <person name="Jeske O."/>
            <person name="Meyerdierks A."/>
            <person name="Storesund J.E."/>
            <person name="Kallscheuer N."/>
            <person name="Luecker S."/>
            <person name="Lage O.M."/>
            <person name="Pohl T."/>
            <person name="Merkel B.J."/>
            <person name="Hornburger P."/>
            <person name="Mueller R.-W."/>
            <person name="Bruemmer F."/>
            <person name="Labrenz M."/>
            <person name="Spormann A.M."/>
            <person name="Op den Camp H."/>
            <person name="Overmann J."/>
            <person name="Amann R."/>
            <person name="Jetten M.S.M."/>
            <person name="Mascher T."/>
            <person name="Medema M.H."/>
            <person name="Devos D.P."/>
            <person name="Kaster A.-K."/>
            <person name="Ovreas L."/>
            <person name="Rohde M."/>
            <person name="Galperin M.Y."/>
            <person name="Jogler C."/>
        </authorList>
    </citation>
    <scope>NUCLEOTIDE SEQUENCE [LARGE SCALE GENOMIC DNA]</scope>
    <source>
        <strain evidence="4 5">Pla133</strain>
    </source>
</reference>
<dbReference type="AlphaFoldDB" id="A0A518BKI1"/>
<dbReference type="Pfam" id="PF16656">
    <property type="entry name" value="Pur_ac_phosph_N"/>
    <property type="match status" value="1"/>
</dbReference>
<keyword evidence="1 2" id="KW-0732">Signal</keyword>
<dbReference type="InterPro" id="IPR015914">
    <property type="entry name" value="PAPs_N"/>
</dbReference>
<dbReference type="Proteomes" id="UP000316921">
    <property type="component" value="Chromosome"/>
</dbReference>
<protein>
    <recommendedName>
        <fullName evidence="3">Purple acid phosphatase N-terminal domain-containing protein</fullName>
    </recommendedName>
</protein>
<gene>
    <name evidence="4" type="ORF">Pla133_25580</name>
</gene>
<keyword evidence="5" id="KW-1185">Reference proteome</keyword>
<evidence type="ECO:0000313" key="5">
    <source>
        <dbReference type="Proteomes" id="UP000316921"/>
    </source>
</evidence>